<evidence type="ECO:0000313" key="3">
    <source>
        <dbReference type="EMBL" id="EYR64516.1"/>
    </source>
</evidence>
<protein>
    <submittedName>
        <fullName evidence="3">Uncharacterized protein</fullName>
    </submittedName>
</protein>
<keyword evidence="2" id="KW-0472">Membrane</keyword>
<evidence type="ECO:0000256" key="1">
    <source>
        <dbReference type="SAM" id="MobiDB-lite"/>
    </source>
</evidence>
<evidence type="ECO:0000256" key="2">
    <source>
        <dbReference type="SAM" id="Phobius"/>
    </source>
</evidence>
<gene>
    <name evidence="3" type="ORF">N866_09460</name>
</gene>
<keyword evidence="4" id="KW-1185">Reference proteome</keyword>
<dbReference type="Proteomes" id="UP000019753">
    <property type="component" value="Unassembled WGS sequence"/>
</dbReference>
<evidence type="ECO:0000313" key="4">
    <source>
        <dbReference type="Proteomes" id="UP000019753"/>
    </source>
</evidence>
<keyword evidence="2" id="KW-0812">Transmembrane</keyword>
<feature type="transmembrane region" description="Helical" evidence="2">
    <location>
        <begin position="16"/>
        <end position="41"/>
    </location>
</feature>
<proteinExistence type="predicted"/>
<organism evidence="3 4">
    <name type="scientific">Actinotalea ferrariae CF5-4</name>
    <dbReference type="NCBI Taxonomy" id="948458"/>
    <lineage>
        <taxon>Bacteria</taxon>
        <taxon>Bacillati</taxon>
        <taxon>Actinomycetota</taxon>
        <taxon>Actinomycetes</taxon>
        <taxon>Micrococcales</taxon>
        <taxon>Cellulomonadaceae</taxon>
        <taxon>Actinotalea</taxon>
    </lineage>
</organism>
<dbReference type="EMBL" id="AXCW01000028">
    <property type="protein sequence ID" value="EYR64516.1"/>
    <property type="molecule type" value="Genomic_DNA"/>
</dbReference>
<feature type="region of interest" description="Disordered" evidence="1">
    <location>
        <begin position="109"/>
        <end position="169"/>
    </location>
</feature>
<name>A0A021VTN0_9CELL</name>
<reference evidence="3 4" key="1">
    <citation type="submission" date="2014-01" db="EMBL/GenBank/DDBJ databases">
        <title>Actinotalea ferrariae CF5-4.</title>
        <authorList>
            <person name="Chen F."/>
            <person name="Li Y."/>
            <person name="Wang G."/>
        </authorList>
    </citation>
    <scope>NUCLEOTIDE SEQUENCE [LARGE SCALE GENOMIC DNA]</scope>
    <source>
        <strain evidence="3 4">CF5-4</strain>
    </source>
</reference>
<comment type="caution">
    <text evidence="3">The sequence shown here is derived from an EMBL/GenBank/DDBJ whole genome shotgun (WGS) entry which is preliminary data.</text>
</comment>
<sequence length="169" mass="18164">MPAAATMTFVPAVTTVVLPAATVVTLVPTIMTFVPAIMIFVPATSARVRRGAGMPGAEVALGGHAVVLLPGGREQERRRRGIELDLDRAGREGRAMAWERHLGPEQIHGSARLRAHRRAHDEEVGLGRGPGDPPPTAVDRSLDIPPWRGGTWCTDEQDARPCPRPPNEP</sequence>
<keyword evidence="2" id="KW-1133">Transmembrane helix</keyword>
<accession>A0A021VTN0</accession>
<dbReference type="AlphaFoldDB" id="A0A021VTN0"/>